<organism evidence="1 2">
    <name type="scientific">Adiantum capillus-veneris</name>
    <name type="common">Maidenhair fern</name>
    <dbReference type="NCBI Taxonomy" id="13818"/>
    <lineage>
        <taxon>Eukaryota</taxon>
        <taxon>Viridiplantae</taxon>
        <taxon>Streptophyta</taxon>
        <taxon>Embryophyta</taxon>
        <taxon>Tracheophyta</taxon>
        <taxon>Polypodiopsida</taxon>
        <taxon>Polypodiidae</taxon>
        <taxon>Polypodiales</taxon>
        <taxon>Pteridineae</taxon>
        <taxon>Pteridaceae</taxon>
        <taxon>Vittarioideae</taxon>
        <taxon>Adiantum</taxon>
    </lineage>
</organism>
<comment type="caution">
    <text evidence="1">The sequence shown here is derived from an EMBL/GenBank/DDBJ whole genome shotgun (WGS) entry which is preliminary data.</text>
</comment>
<dbReference type="Proteomes" id="UP000886520">
    <property type="component" value="Chromosome 23"/>
</dbReference>
<accession>A0A9D4U5U0</accession>
<proteinExistence type="predicted"/>
<evidence type="ECO:0000313" key="2">
    <source>
        <dbReference type="Proteomes" id="UP000886520"/>
    </source>
</evidence>
<dbReference type="EMBL" id="JABFUD020000023">
    <property type="protein sequence ID" value="KAI5061557.1"/>
    <property type="molecule type" value="Genomic_DNA"/>
</dbReference>
<protein>
    <submittedName>
        <fullName evidence="1">Uncharacterized protein</fullName>
    </submittedName>
</protein>
<evidence type="ECO:0000313" key="1">
    <source>
        <dbReference type="EMBL" id="KAI5061557.1"/>
    </source>
</evidence>
<dbReference type="AlphaFoldDB" id="A0A9D4U5U0"/>
<sequence>MVQASSESVAKAFWKLRQRARFGRLRRNPLLPRSIVLFKRNVRHAISKLQACKASEHALLKWHTQRNLTGDQAEIAARRFLKKQVVPHFGSVQARCSVKFTNLAEMCRHLFGHLQIDISMTDVENMIHSNLYPKLFTRENLKKSIVLFSRSFQSALGKMEHLPASEARSYKACANGLLELVSSRGRKKKRRSNISASRRLVPPTRDDVKILLKLVYSQVKASTDQAPKYPSRFTGKESIIAGLDDVIAMVRAIKVHGIDDEIPVEDFVKALDWQHNAPLVMLVAAHFDLYRTMIEVDVRGSSDLQERTFNVSFGESKFGCDDTVLKKAELQIFVIKKVFKCLVEAVLPGYRFNSDAWIFSAGSNFKQTARQEYPSLCRCILLFEDSLLLIALLTVDGVARIGLTGIYF</sequence>
<keyword evidence="2" id="KW-1185">Reference proteome</keyword>
<gene>
    <name evidence="1" type="ORF">GOP47_0024062</name>
</gene>
<reference evidence="1" key="1">
    <citation type="submission" date="2021-01" db="EMBL/GenBank/DDBJ databases">
        <title>Adiantum capillus-veneris genome.</title>
        <authorList>
            <person name="Fang Y."/>
            <person name="Liao Q."/>
        </authorList>
    </citation>
    <scope>NUCLEOTIDE SEQUENCE</scope>
    <source>
        <strain evidence="1">H3</strain>
        <tissue evidence="1">Leaf</tissue>
    </source>
</reference>
<name>A0A9D4U5U0_ADICA</name>